<organism evidence="1 2">
    <name type="scientific">Epibacterium ulvae</name>
    <dbReference type="NCBI Taxonomy" id="1156985"/>
    <lineage>
        <taxon>Bacteria</taxon>
        <taxon>Pseudomonadati</taxon>
        <taxon>Pseudomonadota</taxon>
        <taxon>Alphaproteobacteria</taxon>
        <taxon>Rhodobacterales</taxon>
        <taxon>Roseobacteraceae</taxon>
        <taxon>Epibacterium</taxon>
    </lineage>
</organism>
<proteinExistence type="predicted"/>
<protein>
    <submittedName>
        <fullName evidence="1">Uncharacterized protein</fullName>
    </submittedName>
</protein>
<reference evidence="1 2" key="1">
    <citation type="submission" date="2016-10" db="EMBL/GenBank/DDBJ databases">
        <authorList>
            <person name="de Groot N.N."/>
        </authorList>
    </citation>
    <scope>NUCLEOTIDE SEQUENCE [LARGE SCALE GENOMIC DNA]</scope>
    <source>
        <strain evidence="1 2">U95</strain>
    </source>
</reference>
<dbReference type="RefSeq" id="WP_090216292.1">
    <property type="nucleotide sequence ID" value="NZ_FMWG01000002.1"/>
</dbReference>
<dbReference type="Proteomes" id="UP000198767">
    <property type="component" value="Unassembled WGS sequence"/>
</dbReference>
<evidence type="ECO:0000313" key="2">
    <source>
        <dbReference type="Proteomes" id="UP000198767"/>
    </source>
</evidence>
<keyword evidence="2" id="KW-1185">Reference proteome</keyword>
<dbReference type="STRING" id="1156985.SAMN04488118_102199"/>
<evidence type="ECO:0000313" key="1">
    <source>
        <dbReference type="EMBL" id="SCZ53839.1"/>
    </source>
</evidence>
<dbReference type="EMBL" id="FMWG01000002">
    <property type="protein sequence ID" value="SCZ53839.1"/>
    <property type="molecule type" value="Genomic_DNA"/>
</dbReference>
<dbReference type="OrthoDB" id="7873410at2"/>
<sequence>MFDAYLDGKIEAGSEQFADMSIIAKSRLAEINSVPGVGLGPKLKRYIAISKLNAQLSFYGWAIRRDGTLFEVQVRGEAVSFRSGEKPKPPLGSVEDLNEQARITYTETGKLVDPTTGRRLPNSERHRFGIV</sequence>
<name>A0A1G5PXR3_9RHOB</name>
<gene>
    <name evidence="1" type="ORF">SAMN04488118_102199</name>
</gene>
<dbReference type="AlphaFoldDB" id="A0A1G5PXR3"/>
<accession>A0A1G5PXR3</accession>